<sequence length="142" mass="15483">MSTKPELATPLKENQLLAIERKILFSVNGRRKDEKKRALSQAAYSRTVRGSSKMDGVSGKITQLSLNSCTSRLMSSLDTFKGKKVGAGLERPLLYRTAPILSALRLGALPSDPVLTQSFLSLFVVVFVLGLASFGMVLLLRI</sequence>
<dbReference type="Proteomes" id="UP001060085">
    <property type="component" value="Linkage Group LG01"/>
</dbReference>
<evidence type="ECO:0000313" key="1">
    <source>
        <dbReference type="EMBL" id="KAI5681658.1"/>
    </source>
</evidence>
<proteinExistence type="predicted"/>
<reference evidence="2" key="1">
    <citation type="journal article" date="2023" name="Nat. Plants">
        <title>Single-cell RNA sequencing provides a high-resolution roadmap for understanding the multicellular compartmentation of specialized metabolism.</title>
        <authorList>
            <person name="Sun S."/>
            <person name="Shen X."/>
            <person name="Li Y."/>
            <person name="Li Y."/>
            <person name="Wang S."/>
            <person name="Li R."/>
            <person name="Zhang H."/>
            <person name="Shen G."/>
            <person name="Guo B."/>
            <person name="Wei J."/>
            <person name="Xu J."/>
            <person name="St-Pierre B."/>
            <person name="Chen S."/>
            <person name="Sun C."/>
        </authorList>
    </citation>
    <scope>NUCLEOTIDE SEQUENCE [LARGE SCALE GENOMIC DNA]</scope>
</reference>
<name>A0ACC0CA60_CATRO</name>
<comment type="caution">
    <text evidence="1">The sequence shown here is derived from an EMBL/GenBank/DDBJ whole genome shotgun (WGS) entry which is preliminary data.</text>
</comment>
<accession>A0ACC0CA60</accession>
<organism evidence="1 2">
    <name type="scientific">Catharanthus roseus</name>
    <name type="common">Madagascar periwinkle</name>
    <name type="synonym">Vinca rosea</name>
    <dbReference type="NCBI Taxonomy" id="4058"/>
    <lineage>
        <taxon>Eukaryota</taxon>
        <taxon>Viridiplantae</taxon>
        <taxon>Streptophyta</taxon>
        <taxon>Embryophyta</taxon>
        <taxon>Tracheophyta</taxon>
        <taxon>Spermatophyta</taxon>
        <taxon>Magnoliopsida</taxon>
        <taxon>eudicotyledons</taxon>
        <taxon>Gunneridae</taxon>
        <taxon>Pentapetalae</taxon>
        <taxon>asterids</taxon>
        <taxon>lamiids</taxon>
        <taxon>Gentianales</taxon>
        <taxon>Apocynaceae</taxon>
        <taxon>Rauvolfioideae</taxon>
        <taxon>Vinceae</taxon>
        <taxon>Catharanthinae</taxon>
        <taxon>Catharanthus</taxon>
    </lineage>
</organism>
<protein>
    <submittedName>
        <fullName evidence="1">Uncharacterized protein</fullName>
    </submittedName>
</protein>
<gene>
    <name evidence="1" type="ORF">M9H77_02886</name>
</gene>
<evidence type="ECO:0000313" key="2">
    <source>
        <dbReference type="Proteomes" id="UP001060085"/>
    </source>
</evidence>
<dbReference type="EMBL" id="CM044701">
    <property type="protein sequence ID" value="KAI5681658.1"/>
    <property type="molecule type" value="Genomic_DNA"/>
</dbReference>
<keyword evidence="2" id="KW-1185">Reference proteome</keyword>